<dbReference type="AlphaFoldDB" id="A0A7L5HLE0"/>
<dbReference type="InterPro" id="IPR011257">
    <property type="entry name" value="DNA_glycosylase"/>
</dbReference>
<dbReference type="Gene3D" id="1.10.340.30">
    <property type="entry name" value="Hypothetical protein, domain 2"/>
    <property type="match status" value="1"/>
</dbReference>
<evidence type="ECO:0000256" key="7">
    <source>
        <dbReference type="ARBA" id="ARBA00023004"/>
    </source>
</evidence>
<reference evidence="12 13" key="1">
    <citation type="submission" date="2020-05" db="EMBL/GenBank/DDBJ databases">
        <title>Complete genome sequencing of Campylobacter and Arcobacter type strains.</title>
        <authorList>
            <person name="Miller W.G."/>
            <person name="Yee E."/>
        </authorList>
    </citation>
    <scope>NUCLEOTIDE SEQUENCE [LARGE SCALE GENOMIC DNA]</scope>
    <source>
        <strain evidence="12 13">CCUG 73571</strain>
    </source>
</reference>
<dbReference type="EMBL" id="CP053825">
    <property type="protein sequence ID" value="QKF79062.1"/>
    <property type="molecule type" value="Genomic_DNA"/>
</dbReference>
<dbReference type="SMART" id="SM00478">
    <property type="entry name" value="ENDO3c"/>
    <property type="match status" value="1"/>
</dbReference>
<name>A0A7L5HLE0_9BACT</name>
<keyword evidence="13" id="KW-1185">Reference proteome</keyword>
<dbReference type="CDD" id="cd00056">
    <property type="entry name" value="ENDO3c"/>
    <property type="match status" value="1"/>
</dbReference>
<dbReference type="GO" id="GO:0006284">
    <property type="term" value="P:base-excision repair"/>
    <property type="evidence" value="ECO:0007669"/>
    <property type="project" value="InterPro"/>
</dbReference>
<dbReference type="GO" id="GO:0051536">
    <property type="term" value="F:iron-sulfur cluster binding"/>
    <property type="evidence" value="ECO:0007669"/>
    <property type="project" value="UniProtKB-KW"/>
</dbReference>
<dbReference type="SUPFAM" id="SSF48150">
    <property type="entry name" value="DNA-glycosylase"/>
    <property type="match status" value="1"/>
</dbReference>
<keyword evidence="4" id="KW-0479">Metal-binding</keyword>
<dbReference type="PANTHER" id="PTHR42944:SF1">
    <property type="entry name" value="ADENINE DNA GLYCOSYLASE"/>
    <property type="match status" value="1"/>
</dbReference>
<evidence type="ECO:0000256" key="3">
    <source>
        <dbReference type="ARBA" id="ARBA00008343"/>
    </source>
</evidence>
<dbReference type="Gene3D" id="1.10.1670.10">
    <property type="entry name" value="Helix-hairpin-Helix base-excision DNA repair enzymes (C-terminal)"/>
    <property type="match status" value="1"/>
</dbReference>
<accession>A0A7L5HLE0</accession>
<comment type="cofactor">
    <cofactor evidence="1">
        <name>[4Fe-4S] cluster</name>
        <dbReference type="ChEBI" id="CHEBI:49883"/>
    </cofactor>
</comment>
<evidence type="ECO:0000256" key="8">
    <source>
        <dbReference type="ARBA" id="ARBA00023014"/>
    </source>
</evidence>
<keyword evidence="10 12" id="KW-0326">Glycosidase</keyword>
<feature type="domain" description="HhH-GPD" evidence="11">
    <location>
        <begin position="56"/>
        <end position="203"/>
    </location>
</feature>
<evidence type="ECO:0000313" key="13">
    <source>
        <dbReference type="Proteomes" id="UP000509246"/>
    </source>
</evidence>
<evidence type="ECO:0000256" key="2">
    <source>
        <dbReference type="ARBA" id="ARBA00002933"/>
    </source>
</evidence>
<evidence type="ECO:0000256" key="4">
    <source>
        <dbReference type="ARBA" id="ARBA00022723"/>
    </source>
</evidence>
<organism evidence="12 13">
    <name type="scientific">Campylobacter armoricus</name>
    <dbReference type="NCBI Taxonomy" id="2505970"/>
    <lineage>
        <taxon>Bacteria</taxon>
        <taxon>Pseudomonadati</taxon>
        <taxon>Campylobacterota</taxon>
        <taxon>Epsilonproteobacteria</taxon>
        <taxon>Campylobacterales</taxon>
        <taxon>Campylobacteraceae</taxon>
        <taxon>Campylobacter</taxon>
    </lineage>
</organism>
<dbReference type="GO" id="GO:0006298">
    <property type="term" value="P:mismatch repair"/>
    <property type="evidence" value="ECO:0007669"/>
    <property type="project" value="TreeGrafter"/>
</dbReference>
<evidence type="ECO:0000256" key="10">
    <source>
        <dbReference type="ARBA" id="ARBA00023295"/>
    </source>
</evidence>
<evidence type="ECO:0000259" key="11">
    <source>
        <dbReference type="SMART" id="SM00478"/>
    </source>
</evidence>
<dbReference type="GeneID" id="56585832"/>
<dbReference type="InterPro" id="IPR005760">
    <property type="entry name" value="A/G_AdeGlyc_MutY"/>
</dbReference>
<dbReference type="Proteomes" id="UP000509246">
    <property type="component" value="Chromosome"/>
</dbReference>
<keyword evidence="9" id="KW-0234">DNA repair</keyword>
<dbReference type="PANTHER" id="PTHR42944">
    <property type="entry name" value="ADENINE DNA GLYCOSYLASE"/>
    <property type="match status" value="1"/>
</dbReference>
<dbReference type="NCBIfam" id="TIGR01084">
    <property type="entry name" value="mutY"/>
    <property type="match status" value="1"/>
</dbReference>
<keyword evidence="5" id="KW-0227">DNA damage</keyword>
<dbReference type="GO" id="GO:0046872">
    <property type="term" value="F:metal ion binding"/>
    <property type="evidence" value="ECO:0007669"/>
    <property type="project" value="UniProtKB-KW"/>
</dbReference>
<dbReference type="EC" id="3.2.2.-" evidence="12"/>
<protein>
    <submittedName>
        <fullName evidence="12">A/G-specific adenine glycosylase</fullName>
        <ecNumber evidence="12">3.2.2.-</ecNumber>
    </submittedName>
</protein>
<dbReference type="GO" id="GO:0034039">
    <property type="term" value="F:8-oxo-7,8-dihydroguanine DNA N-glycosylase activity"/>
    <property type="evidence" value="ECO:0007669"/>
    <property type="project" value="TreeGrafter"/>
</dbReference>
<dbReference type="Pfam" id="PF00730">
    <property type="entry name" value="HhH-GPD"/>
    <property type="match status" value="1"/>
</dbReference>
<evidence type="ECO:0000313" key="12">
    <source>
        <dbReference type="EMBL" id="QKF79062.1"/>
    </source>
</evidence>
<dbReference type="InterPro" id="IPR003265">
    <property type="entry name" value="HhH-GPD_domain"/>
</dbReference>
<keyword evidence="8" id="KW-0411">Iron-sulfur</keyword>
<sequence length="344" mass="40544">MYQIHQNILKWYSINGRKNLPWRILHDKYKKYGSENDLRRLKDIDIAYGVYVSEIMLQQTQVKSVLQNYYFQFLSKFPSLQILSMANEDEVLKAWQGLGYYTRARNLHKSAKICVQKFNAKLPYDIKELKMLPGIGEYTAGAIACFGFLQAKAFVDANIKRVLSRFFSLQNPNSKLLMQKANEFLNYNNAFEHNQALLDIGALVCLPKNAKCNFCPLVKHCSGKNEYEKFHIRKKIQYENIVLKILIVQKNNKLLFVKSKEKLYFNLYNFLEYKNEKNAIYIGEFKHSYTKYKIVAKVYFLKNDYFKDNDEHKALSYEQLEHNALSKLTLKALELLKKSVYYAI</sequence>
<dbReference type="KEGG" id="carm:CARM_0100"/>
<dbReference type="GO" id="GO:0035485">
    <property type="term" value="F:adenine/guanine mispair binding"/>
    <property type="evidence" value="ECO:0007669"/>
    <property type="project" value="TreeGrafter"/>
</dbReference>
<evidence type="ECO:0000256" key="6">
    <source>
        <dbReference type="ARBA" id="ARBA00022801"/>
    </source>
</evidence>
<comment type="similarity">
    <text evidence="3">Belongs to the Nth/MutY family.</text>
</comment>
<dbReference type="GO" id="GO:0032357">
    <property type="term" value="F:oxidized purine DNA binding"/>
    <property type="evidence" value="ECO:0007669"/>
    <property type="project" value="TreeGrafter"/>
</dbReference>
<gene>
    <name evidence="12" type="primary">mutY</name>
    <name evidence="12" type="ORF">CARM_0100</name>
</gene>
<evidence type="ECO:0000256" key="1">
    <source>
        <dbReference type="ARBA" id="ARBA00001966"/>
    </source>
</evidence>
<keyword evidence="7" id="KW-0408">Iron</keyword>
<keyword evidence="6 12" id="KW-0378">Hydrolase</keyword>
<proteinExistence type="inferred from homology"/>
<comment type="function">
    <text evidence="2">Adenine glycosylase active on G-A mispairs. MutY also corrects error-prone DNA synthesis past GO lesions which are due to the oxidatively damaged form of guanine: 7,8-dihydro-8-oxoguanine (8-oxo-dGTP).</text>
</comment>
<dbReference type="GO" id="GO:0000701">
    <property type="term" value="F:purine-specific mismatch base pair DNA N-glycosylase activity"/>
    <property type="evidence" value="ECO:0007669"/>
    <property type="project" value="TreeGrafter"/>
</dbReference>
<evidence type="ECO:0000256" key="9">
    <source>
        <dbReference type="ARBA" id="ARBA00023204"/>
    </source>
</evidence>
<dbReference type="InterPro" id="IPR023170">
    <property type="entry name" value="HhH_base_excis_C"/>
</dbReference>
<evidence type="ECO:0000256" key="5">
    <source>
        <dbReference type="ARBA" id="ARBA00022763"/>
    </source>
</evidence>
<dbReference type="InterPro" id="IPR044298">
    <property type="entry name" value="MIG/MutY"/>
</dbReference>
<dbReference type="RefSeq" id="WP_139426270.1">
    <property type="nucleotide sequence ID" value="NZ_CBCSFY010000007.1"/>
</dbReference>